<dbReference type="OrthoDB" id="581689at2"/>
<evidence type="ECO:0000313" key="2">
    <source>
        <dbReference type="EMBL" id="KIC94202.1"/>
    </source>
</evidence>
<organism evidence="2 3">
    <name type="scientific">Flavihumibacter solisilvae</name>
    <dbReference type="NCBI Taxonomy" id="1349421"/>
    <lineage>
        <taxon>Bacteria</taxon>
        <taxon>Pseudomonadati</taxon>
        <taxon>Bacteroidota</taxon>
        <taxon>Chitinophagia</taxon>
        <taxon>Chitinophagales</taxon>
        <taxon>Chitinophagaceae</taxon>
        <taxon>Flavihumibacter</taxon>
    </lineage>
</organism>
<keyword evidence="1" id="KW-0812">Transmembrane</keyword>
<name>A0A0C1L2H2_9BACT</name>
<dbReference type="Proteomes" id="UP000031408">
    <property type="component" value="Unassembled WGS sequence"/>
</dbReference>
<dbReference type="RefSeq" id="WP_039140908.1">
    <property type="nucleotide sequence ID" value="NZ_JSVC01000015.1"/>
</dbReference>
<dbReference type="STRING" id="1349421.OI18_13420"/>
<dbReference type="AlphaFoldDB" id="A0A0C1L2H2"/>
<sequence>MQESKLLKSGLLALVLVLSFIVGWELFWRNRGFQATFNDDKALWANSRKEAYRPQANATVFIGSSRIKFDLDIPTWEATTGEKAVQLSVVGTSPLTLLEELANDENFNGKVVTDITEVLFFPNNPVFHQSAKEAIDFYKNQTPSEKLSSQVNYALESKLAFLEERRFSLNALLNEVPLQNRPGVFAMPVFPKGFEWTTYDRQTFMSDMFLSDTNDINKQTGIWSMLLMGDPTPPPTGADLTQIFERVKTSVDKINNRGGKVIFIRTPSSGPLAEAEEKKYPRNAYWDKLLAHVKTEGIHYRDYASTKNLECPEWSHLAIKDAVIYTHELISILREKNWFAAKELALTTTTN</sequence>
<dbReference type="EMBL" id="JSVC01000015">
    <property type="protein sequence ID" value="KIC94202.1"/>
    <property type="molecule type" value="Genomic_DNA"/>
</dbReference>
<comment type="caution">
    <text evidence="2">The sequence shown here is derived from an EMBL/GenBank/DDBJ whole genome shotgun (WGS) entry which is preliminary data.</text>
</comment>
<keyword evidence="1" id="KW-1133">Transmembrane helix</keyword>
<proteinExistence type="predicted"/>
<evidence type="ECO:0000256" key="1">
    <source>
        <dbReference type="SAM" id="Phobius"/>
    </source>
</evidence>
<gene>
    <name evidence="2" type="ORF">OI18_13420</name>
</gene>
<feature type="transmembrane region" description="Helical" evidence="1">
    <location>
        <begin position="6"/>
        <end position="27"/>
    </location>
</feature>
<keyword evidence="3" id="KW-1185">Reference proteome</keyword>
<reference evidence="2 3" key="1">
    <citation type="submission" date="2014-11" db="EMBL/GenBank/DDBJ databases">
        <title>Genome sequence of Flavihumibacter solisilvae 3-3.</title>
        <authorList>
            <person name="Zhou G."/>
            <person name="Li M."/>
            <person name="Wang G."/>
        </authorList>
    </citation>
    <scope>NUCLEOTIDE SEQUENCE [LARGE SCALE GENOMIC DNA]</scope>
    <source>
        <strain evidence="2 3">3-3</strain>
    </source>
</reference>
<accession>A0A0C1L2H2</accession>
<evidence type="ECO:0000313" key="3">
    <source>
        <dbReference type="Proteomes" id="UP000031408"/>
    </source>
</evidence>
<keyword evidence="1" id="KW-0472">Membrane</keyword>
<protein>
    <submittedName>
        <fullName evidence="2">Uncharacterized protein</fullName>
    </submittedName>
</protein>